<dbReference type="GO" id="GO:1904715">
    <property type="term" value="P:negative regulation of chaperone-mediated autophagy"/>
    <property type="evidence" value="ECO:0007669"/>
    <property type="project" value="UniProtKB-ARBA"/>
</dbReference>
<name>A0AAF3EXG9_9BILA</name>
<dbReference type="PANTHER" id="PTHR11802:SF201">
    <property type="entry name" value="CARBOXYPEPTIDASE"/>
    <property type="match status" value="1"/>
</dbReference>
<feature type="signal peptide" evidence="5">
    <location>
        <begin position="1"/>
        <end position="19"/>
    </location>
</feature>
<keyword evidence="5" id="KW-0732">Signal</keyword>
<dbReference type="WBParaSite" id="MBELARI_LOCUS18900">
    <property type="protein sequence ID" value="MBELARI_LOCUS18900"/>
    <property type="gene ID" value="MBELARI_LOCUS18900"/>
</dbReference>
<dbReference type="GO" id="GO:0006508">
    <property type="term" value="P:proteolysis"/>
    <property type="evidence" value="ECO:0007669"/>
    <property type="project" value="UniProtKB-KW"/>
</dbReference>
<evidence type="ECO:0000256" key="2">
    <source>
        <dbReference type="ARBA" id="ARBA00022645"/>
    </source>
</evidence>
<dbReference type="Proteomes" id="UP000887575">
    <property type="component" value="Unassembled WGS sequence"/>
</dbReference>
<evidence type="ECO:0000313" key="7">
    <source>
        <dbReference type="WBParaSite" id="MBELARI_LOCUS18900"/>
    </source>
</evidence>
<proteinExistence type="inferred from homology"/>
<evidence type="ECO:0000256" key="3">
    <source>
        <dbReference type="ARBA" id="ARBA00022670"/>
    </source>
</evidence>
<dbReference type="SUPFAM" id="SSF53474">
    <property type="entry name" value="alpha/beta-Hydrolases"/>
    <property type="match status" value="1"/>
</dbReference>
<keyword evidence="3 5" id="KW-0645">Protease</keyword>
<accession>A0AAF3EXG9</accession>
<dbReference type="InterPro" id="IPR001563">
    <property type="entry name" value="Peptidase_S10"/>
</dbReference>
<dbReference type="InterPro" id="IPR029058">
    <property type="entry name" value="AB_hydrolase_fold"/>
</dbReference>
<comment type="similarity">
    <text evidence="1 5">Belongs to the peptidase S10 family.</text>
</comment>
<evidence type="ECO:0000256" key="5">
    <source>
        <dbReference type="RuleBase" id="RU361156"/>
    </source>
</evidence>
<evidence type="ECO:0000313" key="6">
    <source>
        <dbReference type="Proteomes" id="UP000887575"/>
    </source>
</evidence>
<dbReference type="GO" id="GO:0004185">
    <property type="term" value="F:serine-type carboxypeptidase activity"/>
    <property type="evidence" value="ECO:0007669"/>
    <property type="project" value="UniProtKB-UniRule"/>
</dbReference>
<sequence>MKTLIFLLGFLFCLTKSAPENERITSLPNFKGNLPFKQYSGYVDINPTKSLYYWYVESQNKPDTDPVVLWLNGGPGCSSLQGLTVELGPFRVNNFGEEVVLNPYSWNKYANIIFLDAPAGVGFSVRRDGLWNYTDDEVANDNLIAMMLWFGKFPERRANDFYVAGESYGGTYVPMLAQRLSNDWKNFPNFKGFFVGNGCLNSQLEFNSLIQYSYNHGFIDETFYRNSVQKCCTSGDCDFYAMANNDKHPCTNISMDLYYSNYYTGLDPYFLYFTCYLTDQPQVSSPPMAIIKQKTKAIKGKKYPKLDTLPSCAHYNDSTVYLMRQDVRAALHIPSDVQPYSNCNDAIAEDYIQQYLDISPFVKEVIYYRKKVMFFNGDIDSVCNVVHNEQFVQRLGYKLLKAKEPWNDNDQLPPAIGMLTRYDGVDLLTIRGAGHFTSSANEKPKESLQMFYNFINGNDYSQPIPK</sequence>
<dbReference type="PANTHER" id="PTHR11802">
    <property type="entry name" value="SERINE PROTEASE FAMILY S10 SERINE CARBOXYPEPTIDASE"/>
    <property type="match status" value="1"/>
</dbReference>
<dbReference type="PRINTS" id="PR00724">
    <property type="entry name" value="CRBOXYPTASEC"/>
</dbReference>
<dbReference type="Pfam" id="PF00450">
    <property type="entry name" value="Peptidase_S10"/>
    <property type="match status" value="1"/>
</dbReference>
<organism evidence="6 7">
    <name type="scientific">Mesorhabditis belari</name>
    <dbReference type="NCBI Taxonomy" id="2138241"/>
    <lineage>
        <taxon>Eukaryota</taxon>
        <taxon>Metazoa</taxon>
        <taxon>Ecdysozoa</taxon>
        <taxon>Nematoda</taxon>
        <taxon>Chromadorea</taxon>
        <taxon>Rhabditida</taxon>
        <taxon>Rhabditina</taxon>
        <taxon>Rhabditomorpha</taxon>
        <taxon>Rhabditoidea</taxon>
        <taxon>Rhabditidae</taxon>
        <taxon>Mesorhabditinae</taxon>
        <taxon>Mesorhabditis</taxon>
    </lineage>
</organism>
<keyword evidence="4 5" id="KW-0378">Hydrolase</keyword>
<dbReference type="AlphaFoldDB" id="A0AAF3EXG9"/>
<reference evidence="7" key="1">
    <citation type="submission" date="2024-02" db="UniProtKB">
        <authorList>
            <consortium name="WormBaseParasite"/>
        </authorList>
    </citation>
    <scope>IDENTIFICATION</scope>
</reference>
<protein>
    <recommendedName>
        <fullName evidence="5">Carboxypeptidase</fullName>
        <ecNumber evidence="5">3.4.16.-</ecNumber>
    </recommendedName>
</protein>
<keyword evidence="6" id="KW-1185">Reference proteome</keyword>
<dbReference type="InterPro" id="IPR018202">
    <property type="entry name" value="Ser_caboxypep_ser_AS"/>
</dbReference>
<keyword evidence="2 5" id="KW-0121">Carboxypeptidase</keyword>
<dbReference type="Gene3D" id="3.40.50.1820">
    <property type="entry name" value="alpha/beta hydrolase"/>
    <property type="match status" value="1"/>
</dbReference>
<feature type="chain" id="PRO_5041774137" description="Carboxypeptidase" evidence="5">
    <location>
        <begin position="20"/>
        <end position="466"/>
    </location>
</feature>
<dbReference type="EC" id="3.4.16.-" evidence="5"/>
<dbReference type="FunFam" id="3.40.50.1820:FF:000335">
    <property type="entry name" value="Carboxypeptidase"/>
    <property type="match status" value="1"/>
</dbReference>
<evidence type="ECO:0000256" key="4">
    <source>
        <dbReference type="ARBA" id="ARBA00022801"/>
    </source>
</evidence>
<evidence type="ECO:0000256" key="1">
    <source>
        <dbReference type="ARBA" id="ARBA00009431"/>
    </source>
</evidence>
<dbReference type="GO" id="GO:0031647">
    <property type="term" value="P:regulation of protein stability"/>
    <property type="evidence" value="ECO:0007669"/>
    <property type="project" value="UniProtKB-ARBA"/>
</dbReference>
<dbReference type="PROSITE" id="PS00131">
    <property type="entry name" value="CARBOXYPEPT_SER_SER"/>
    <property type="match status" value="1"/>
</dbReference>